<keyword evidence="4 9" id="KW-0547">Nucleotide-binding</keyword>
<keyword evidence="6 9" id="KW-0518">Myosin</keyword>
<dbReference type="Proteomes" id="UP001159427">
    <property type="component" value="Unassembled WGS sequence"/>
</dbReference>
<keyword evidence="13" id="KW-1185">Reference proteome</keyword>
<feature type="region of interest" description="Disordered" evidence="10">
    <location>
        <begin position="953"/>
        <end position="993"/>
    </location>
</feature>
<name>A0ABN8SAF6_9CNID</name>
<evidence type="ECO:0000256" key="3">
    <source>
        <dbReference type="ARBA" id="ARBA00022490"/>
    </source>
</evidence>
<sequence length="993" mass="113813">MAFFSKGDHVWLSVKSTGGFHIPIGAVVKSVDGLGMLLTDDEGQEHFLSGSSLSDDVHSMHPSCISGVDDMIQLGELTEAGILRNLFIRYYRHKIYTHIGKVLVAVNPYHLYPIYGAEHINLYNQETDVTNLPPHIFSTAHHAFISMKRRLQNQSIIISGESGAGKTESTKLILRYLTVVSGQHTTLDQQILDANPILEAFGNAKTVRNDNSSRFGKYINIYFNRHAVIEGARIEQYLLEKSRIVYQMPDERNYHIFYRLLAGLDKEEKNSLHLTVAEDYHYLSQGNCFTCDGMDDEKEFANIRRAMKVLMFSEKDTWILFTLLAAVLHLGNLRFEALIQDNMEACAILNEDSVDSVAHLLQIPTEEFHKAFTSKSTYASGELIYSPIGVESARHIRDAFVKGIYGRLFIWIVSKINSSISVKHTVKLEGRVCLGVLDIFGFENFEVNSFEQLCINYANEKLHSFFVDHVFKMEQAEYSREGLDWSPVDFVDNQEVVETLANKPLNCFALMDEESRFPQGNDESFLHKLTAHHVKSSCLFKSKSRSRASFGVVHFAGIIEYDVTGILDKNRDTFSADLVGLVCESKMEFLFDLFAREMSMGEETRKRSPTLSAQFRRSLDVLMKMLLNCEPSFVRCIKPNELKRAMIFDRHLCWQQLKYSGMLETVKIRKAGFAIRYTFEEFINRYYVIMKDLKIPRTDPREMSETLAKRLLPDVEWTIGNRMIFLKDHHGDVLEQARDALLTNAVIVLQRSIKRFLHGTKHRKQSRAAVMIQKTWRRHRDEKTYQKVVKGITRLQATVKARAVYAKFRRMREDNQRAEQERQQRLKRERQQKEHEEKLKKAQEEAAAQIQEMFSFIAKEEESYTKKEEKIEKSNSANAARKPHETQQKSSSSLGASLVDGVRIFEELNRPAVSSYSPSWYNRLGHVTQSGSSDLAITLTALILGLACQGSTNADQELSSRDEPEKREPEFVSPLRTKPKGPQGSFKWRSGQS</sequence>
<keyword evidence="7 9" id="KW-0505">Motor protein</keyword>
<comment type="caution">
    <text evidence="12">The sequence shown here is derived from an EMBL/GenBank/DDBJ whole genome shotgun (WGS) entry which is preliminary data.</text>
</comment>
<dbReference type="InterPro" id="IPR027417">
    <property type="entry name" value="P-loop_NTPase"/>
</dbReference>
<dbReference type="PANTHER" id="PTHR46049">
    <property type="entry name" value="AGAP003327-PA"/>
    <property type="match status" value="1"/>
</dbReference>
<dbReference type="InterPro" id="IPR057130">
    <property type="entry name" value="Myosin_VII_N"/>
</dbReference>
<evidence type="ECO:0000256" key="1">
    <source>
        <dbReference type="ARBA" id="ARBA00004496"/>
    </source>
</evidence>
<evidence type="ECO:0000256" key="4">
    <source>
        <dbReference type="ARBA" id="ARBA00022741"/>
    </source>
</evidence>
<dbReference type="Gene3D" id="1.20.120.720">
    <property type="entry name" value="Myosin VI head, motor domain, U50 subdomain"/>
    <property type="match status" value="1"/>
</dbReference>
<dbReference type="InterPro" id="IPR036106">
    <property type="entry name" value="MYSc_Myo7"/>
</dbReference>
<dbReference type="Gene3D" id="3.40.850.10">
    <property type="entry name" value="Kinesin motor domain"/>
    <property type="match status" value="1"/>
</dbReference>
<evidence type="ECO:0000259" key="11">
    <source>
        <dbReference type="PROSITE" id="PS51456"/>
    </source>
</evidence>
<dbReference type="PRINTS" id="PR00193">
    <property type="entry name" value="MYOSINHEAVY"/>
</dbReference>
<organism evidence="12 13">
    <name type="scientific">Porites evermanni</name>
    <dbReference type="NCBI Taxonomy" id="104178"/>
    <lineage>
        <taxon>Eukaryota</taxon>
        <taxon>Metazoa</taxon>
        <taxon>Cnidaria</taxon>
        <taxon>Anthozoa</taxon>
        <taxon>Hexacorallia</taxon>
        <taxon>Scleractinia</taxon>
        <taxon>Fungiina</taxon>
        <taxon>Poritidae</taxon>
        <taxon>Porites</taxon>
    </lineage>
</organism>
<dbReference type="SMART" id="SM00242">
    <property type="entry name" value="MYSc"/>
    <property type="match status" value="1"/>
</dbReference>
<keyword evidence="8 9" id="KW-0009">Actin-binding</keyword>
<feature type="domain" description="Myosin motor" evidence="11">
    <location>
        <begin position="66"/>
        <end position="739"/>
    </location>
</feature>
<dbReference type="Gene3D" id="1.20.5.190">
    <property type="match status" value="1"/>
</dbReference>
<dbReference type="InterPro" id="IPR001609">
    <property type="entry name" value="Myosin_head_motor_dom-like"/>
</dbReference>
<evidence type="ECO:0000256" key="10">
    <source>
        <dbReference type="SAM" id="MobiDB-lite"/>
    </source>
</evidence>
<keyword evidence="3" id="KW-0963">Cytoplasm</keyword>
<dbReference type="Gene3D" id="1.20.58.530">
    <property type="match status" value="1"/>
</dbReference>
<dbReference type="Pfam" id="PF00063">
    <property type="entry name" value="Myosin_head"/>
    <property type="match status" value="1"/>
</dbReference>
<dbReference type="Pfam" id="PF24123">
    <property type="entry name" value="Myosin_VII_N"/>
    <property type="match status" value="1"/>
</dbReference>
<gene>
    <name evidence="12" type="ORF">PEVE_00018745</name>
</gene>
<evidence type="ECO:0000256" key="6">
    <source>
        <dbReference type="ARBA" id="ARBA00023123"/>
    </source>
</evidence>
<dbReference type="Gene3D" id="6.20.240.20">
    <property type="match status" value="1"/>
</dbReference>
<dbReference type="InterPro" id="IPR051724">
    <property type="entry name" value="Actin_motor_Myosin"/>
</dbReference>
<comment type="subcellular location">
    <subcellularLocation>
        <location evidence="1">Cytoplasm</location>
    </subcellularLocation>
</comment>
<protein>
    <recommendedName>
        <fullName evidence="11">Myosin motor domain-containing protein</fullName>
    </recommendedName>
</protein>
<feature type="region of interest" description="Disordered" evidence="10">
    <location>
        <begin position="867"/>
        <end position="894"/>
    </location>
</feature>
<feature type="region of interest" description="Disordered" evidence="10">
    <location>
        <begin position="812"/>
        <end position="844"/>
    </location>
</feature>
<evidence type="ECO:0000256" key="8">
    <source>
        <dbReference type="ARBA" id="ARBA00023203"/>
    </source>
</evidence>
<evidence type="ECO:0000256" key="2">
    <source>
        <dbReference type="ARBA" id="ARBA00008314"/>
    </source>
</evidence>
<proteinExistence type="inferred from homology"/>
<accession>A0ABN8SAF6</accession>
<evidence type="ECO:0000256" key="9">
    <source>
        <dbReference type="PROSITE-ProRule" id="PRU00782"/>
    </source>
</evidence>
<dbReference type="PANTHER" id="PTHR46049:SF10">
    <property type="entry name" value="MYOSIN VIIA"/>
    <property type="match status" value="1"/>
</dbReference>
<dbReference type="Gene3D" id="1.10.10.820">
    <property type="match status" value="1"/>
</dbReference>
<dbReference type="PROSITE" id="PS50096">
    <property type="entry name" value="IQ"/>
    <property type="match status" value="1"/>
</dbReference>
<feature type="compositionally biased region" description="Basic and acidic residues" evidence="10">
    <location>
        <begin position="958"/>
        <end position="970"/>
    </location>
</feature>
<reference evidence="12 13" key="1">
    <citation type="submission" date="2022-05" db="EMBL/GenBank/DDBJ databases">
        <authorList>
            <consortium name="Genoscope - CEA"/>
            <person name="William W."/>
        </authorList>
    </citation>
    <scope>NUCLEOTIDE SEQUENCE [LARGE SCALE GENOMIC DNA]</scope>
</reference>
<feature type="region of interest" description="Actin-binding" evidence="9">
    <location>
        <begin position="619"/>
        <end position="641"/>
    </location>
</feature>
<dbReference type="EMBL" id="CALNXI010002536">
    <property type="protein sequence ID" value="CAH3188702.1"/>
    <property type="molecule type" value="Genomic_DNA"/>
</dbReference>
<dbReference type="InterPro" id="IPR036961">
    <property type="entry name" value="Kinesin_motor_dom_sf"/>
</dbReference>
<evidence type="ECO:0000313" key="13">
    <source>
        <dbReference type="Proteomes" id="UP001159427"/>
    </source>
</evidence>
<keyword evidence="5 9" id="KW-0067">ATP-binding</keyword>
<feature type="binding site" evidence="9">
    <location>
        <begin position="160"/>
        <end position="167"/>
    </location>
    <ligand>
        <name>ATP</name>
        <dbReference type="ChEBI" id="CHEBI:30616"/>
    </ligand>
</feature>
<dbReference type="PROSITE" id="PS51456">
    <property type="entry name" value="MYOSIN_MOTOR"/>
    <property type="match status" value="1"/>
</dbReference>
<evidence type="ECO:0000313" key="12">
    <source>
        <dbReference type="EMBL" id="CAH3188702.1"/>
    </source>
</evidence>
<comment type="similarity">
    <text evidence="2 9">Belongs to the TRAFAC class myosin-kinesin ATPase superfamily. Myosin family.</text>
</comment>
<evidence type="ECO:0000256" key="7">
    <source>
        <dbReference type="ARBA" id="ARBA00023175"/>
    </source>
</evidence>
<dbReference type="SUPFAM" id="SSF52540">
    <property type="entry name" value="P-loop containing nucleoside triphosphate hydrolases"/>
    <property type="match status" value="1"/>
</dbReference>
<evidence type="ECO:0000256" key="5">
    <source>
        <dbReference type="ARBA" id="ARBA00022840"/>
    </source>
</evidence>
<dbReference type="CDD" id="cd01381">
    <property type="entry name" value="MYSc_Myo7"/>
    <property type="match status" value="1"/>
</dbReference>